<evidence type="ECO:0000256" key="4">
    <source>
        <dbReference type="ARBA" id="ARBA00023163"/>
    </source>
</evidence>
<dbReference type="EMBL" id="CWJL01000078">
    <property type="protein sequence ID" value="CRY69637.1"/>
    <property type="molecule type" value="Genomic_DNA"/>
</dbReference>
<dbReference type="Pfam" id="PF00196">
    <property type="entry name" value="GerE"/>
    <property type="match status" value="1"/>
</dbReference>
<dbReference type="InterPro" id="IPR000792">
    <property type="entry name" value="Tscrpt_reg_LuxR_C"/>
</dbReference>
<dbReference type="RefSeq" id="WP_082170901.1">
    <property type="nucleotide sequence ID" value="NZ_CAWMMU010000078.1"/>
</dbReference>
<proteinExistence type="predicted"/>
<protein>
    <submittedName>
        <fullName evidence="6">Transcriptional regulator FimZ</fullName>
    </submittedName>
</protein>
<dbReference type="PRINTS" id="PR00038">
    <property type="entry name" value="HTHLUXR"/>
</dbReference>
<feature type="domain" description="HTH luxR-type" evidence="5">
    <location>
        <begin position="142"/>
        <end position="207"/>
    </location>
</feature>
<dbReference type="PANTHER" id="PTHR44688">
    <property type="entry name" value="DNA-BINDING TRANSCRIPTIONAL ACTIVATOR DEVR_DOSR"/>
    <property type="match status" value="1"/>
</dbReference>
<dbReference type="PANTHER" id="PTHR44688:SF16">
    <property type="entry name" value="DNA-BINDING TRANSCRIPTIONAL ACTIVATOR DEVR_DOSR"/>
    <property type="match status" value="1"/>
</dbReference>
<sequence>MEEKQVIIQHSCQFTLLSVNNILNDILVTEPTNVVIQVESLTDVYANLIRSPSTHMVILSLYCYDYRYRHIFHLIIKWLQKNRATCRVVIIADTSYLRLLEHYFYDTDLIYAMIAQAAPIHHFVERLKLVFFQLKPAKNLFYRKRYLPLSEREKMVIRLLLQGNSNNHIASTLQLSNKTVSYFKRNALNKLGIYSLHPMLILPCRFHPCAIDDPLSVYVGETPYPARAPGG</sequence>
<evidence type="ECO:0000256" key="2">
    <source>
        <dbReference type="ARBA" id="ARBA00023125"/>
    </source>
</evidence>
<dbReference type="PROSITE" id="PS50043">
    <property type="entry name" value="HTH_LUXR_2"/>
    <property type="match status" value="1"/>
</dbReference>
<dbReference type="GO" id="GO:0003677">
    <property type="term" value="F:DNA binding"/>
    <property type="evidence" value="ECO:0007669"/>
    <property type="project" value="UniProtKB-KW"/>
</dbReference>
<evidence type="ECO:0000256" key="1">
    <source>
        <dbReference type="ARBA" id="ARBA00023015"/>
    </source>
</evidence>
<name>A0A0T9RL55_9GAMM</name>
<evidence type="ECO:0000313" key="8">
    <source>
        <dbReference type="Proteomes" id="UP000044625"/>
    </source>
</evidence>
<evidence type="ECO:0000313" key="6">
    <source>
        <dbReference type="EMBL" id="CNI67263.1"/>
    </source>
</evidence>
<reference evidence="6" key="1">
    <citation type="submission" date="2015-03" db="EMBL/GenBank/DDBJ databases">
        <authorList>
            <person name="Murphy D."/>
        </authorList>
    </citation>
    <scope>NUCLEOTIDE SEQUENCE [LARGE SCALE GENOMIC DNA]</scope>
    <source>
        <strain evidence="6">A125KOH2</strain>
    </source>
</reference>
<dbReference type="SMART" id="SM00421">
    <property type="entry name" value="HTH_LUXR"/>
    <property type="match status" value="1"/>
</dbReference>
<evidence type="ECO:0000313" key="9">
    <source>
        <dbReference type="Proteomes" id="UP000045840"/>
    </source>
</evidence>
<keyword evidence="4" id="KW-0804">Transcription</keyword>
<gene>
    <name evidence="6" type="ORF">ERS008529_04645</name>
    <name evidence="7" type="ORF">ERS137968_04789</name>
</gene>
<evidence type="ECO:0000313" key="7">
    <source>
        <dbReference type="EMBL" id="CRY69637.1"/>
    </source>
</evidence>
<accession>A0A0T9RL55</accession>
<dbReference type="EMBL" id="CQAZ01000096">
    <property type="protein sequence ID" value="CNI67263.1"/>
    <property type="molecule type" value="Genomic_DNA"/>
</dbReference>
<dbReference type="InterPro" id="IPR016032">
    <property type="entry name" value="Sig_transdc_resp-reg_C-effctor"/>
</dbReference>
<dbReference type="SUPFAM" id="SSF46894">
    <property type="entry name" value="C-terminal effector domain of the bipartite response regulators"/>
    <property type="match status" value="1"/>
</dbReference>
<dbReference type="STRING" id="1288385.ERS137968_04789"/>
<dbReference type="CDD" id="cd06170">
    <property type="entry name" value="LuxR_C_like"/>
    <property type="match status" value="1"/>
</dbReference>
<dbReference type="OrthoDB" id="6475078at2"/>
<dbReference type="AlphaFoldDB" id="A0A0T9RL55"/>
<dbReference type="InterPro" id="IPR036388">
    <property type="entry name" value="WH-like_DNA-bd_sf"/>
</dbReference>
<dbReference type="GO" id="GO:0006355">
    <property type="term" value="P:regulation of DNA-templated transcription"/>
    <property type="evidence" value="ECO:0007669"/>
    <property type="project" value="InterPro"/>
</dbReference>
<reference evidence="9" key="3">
    <citation type="submission" date="2015-03" db="EMBL/GenBank/DDBJ databases">
        <authorList>
            <consortium name="Pathogen Informatics"/>
        </authorList>
    </citation>
    <scope>NUCLEOTIDE SEQUENCE [LARGE SCALE GENOMIC DNA]</scope>
    <source>
        <strain evidence="9">A125KOH2</strain>
    </source>
</reference>
<evidence type="ECO:0000256" key="3">
    <source>
        <dbReference type="ARBA" id="ARBA00023159"/>
    </source>
</evidence>
<dbReference type="Proteomes" id="UP000045840">
    <property type="component" value="Unassembled WGS sequence"/>
</dbReference>
<reference evidence="7 8" key="2">
    <citation type="submission" date="2015-03" db="EMBL/GenBank/DDBJ databases">
        <authorList>
            <consortium name="Pathogen Informatics"/>
            <person name="Murphy D."/>
        </authorList>
    </citation>
    <scope>NUCLEOTIDE SEQUENCE [LARGE SCALE GENOMIC DNA]</scope>
    <source>
        <strain evidence="8">type strain: CIP110230</strain>
        <strain evidence="7">Type strain: CIP110230</strain>
    </source>
</reference>
<keyword evidence="8" id="KW-1185">Reference proteome</keyword>
<evidence type="ECO:0000259" key="5">
    <source>
        <dbReference type="PROSITE" id="PS50043"/>
    </source>
</evidence>
<organism evidence="6 9">
    <name type="scientific">Yersinia pekkanenii</name>
    <dbReference type="NCBI Taxonomy" id="1288385"/>
    <lineage>
        <taxon>Bacteria</taxon>
        <taxon>Pseudomonadati</taxon>
        <taxon>Pseudomonadota</taxon>
        <taxon>Gammaproteobacteria</taxon>
        <taxon>Enterobacterales</taxon>
        <taxon>Yersiniaceae</taxon>
        <taxon>Yersinia</taxon>
    </lineage>
</organism>
<dbReference type="Proteomes" id="UP000044625">
    <property type="component" value="Unassembled WGS sequence"/>
</dbReference>
<keyword evidence="3" id="KW-0010">Activator</keyword>
<keyword evidence="2" id="KW-0238">DNA-binding</keyword>
<dbReference type="Gene3D" id="1.10.10.10">
    <property type="entry name" value="Winged helix-like DNA-binding domain superfamily/Winged helix DNA-binding domain"/>
    <property type="match status" value="1"/>
</dbReference>
<keyword evidence="1" id="KW-0805">Transcription regulation</keyword>
<dbReference type="PROSITE" id="PS00622">
    <property type="entry name" value="HTH_LUXR_1"/>
    <property type="match status" value="1"/>
</dbReference>